<evidence type="ECO:0000256" key="4">
    <source>
        <dbReference type="SAM" id="MobiDB-lite"/>
    </source>
</evidence>
<dbReference type="PROSITE" id="PS50111">
    <property type="entry name" value="CHEMOTAXIS_TRANSDUC_2"/>
    <property type="match status" value="1"/>
</dbReference>
<dbReference type="SUPFAM" id="SSF58104">
    <property type="entry name" value="Methyl-accepting chemotaxis protein (MCP) signaling domain"/>
    <property type="match status" value="1"/>
</dbReference>
<dbReference type="OrthoDB" id="116658at2157"/>
<dbReference type="InterPro" id="IPR035965">
    <property type="entry name" value="PAS-like_dom_sf"/>
</dbReference>
<keyword evidence="1 3" id="KW-0807">Transducer</keyword>
<feature type="region of interest" description="Disordered" evidence="4">
    <location>
        <begin position="1"/>
        <end position="31"/>
    </location>
</feature>
<feature type="domain" description="PAS" evidence="6">
    <location>
        <begin position="287"/>
        <end position="343"/>
    </location>
</feature>
<gene>
    <name evidence="7" type="ORF">SAMN04489842_1682</name>
</gene>
<comment type="similarity">
    <text evidence="2">Belongs to the methyl-accepting chemotaxis (MCP) protein family.</text>
</comment>
<dbReference type="InterPro" id="IPR013655">
    <property type="entry name" value="PAS_fold_3"/>
</dbReference>
<keyword evidence="8" id="KW-1185">Reference proteome</keyword>
<dbReference type="Pfam" id="PF00015">
    <property type="entry name" value="MCPsignal"/>
    <property type="match status" value="1"/>
</dbReference>
<evidence type="ECO:0000313" key="8">
    <source>
        <dbReference type="Proteomes" id="UP000198848"/>
    </source>
</evidence>
<reference evidence="8" key="1">
    <citation type="submission" date="2016-10" db="EMBL/GenBank/DDBJ databases">
        <authorList>
            <person name="Varghese N."/>
            <person name="Submissions S."/>
        </authorList>
    </citation>
    <scope>NUCLEOTIDE SEQUENCE [LARGE SCALE GENOMIC DNA]</scope>
    <source>
        <strain evidence="8">DSM 24767</strain>
    </source>
</reference>
<evidence type="ECO:0000259" key="5">
    <source>
        <dbReference type="PROSITE" id="PS50111"/>
    </source>
</evidence>
<dbReference type="STRING" id="1095778.SAMN04489842_1682"/>
<evidence type="ECO:0000256" key="2">
    <source>
        <dbReference type="ARBA" id="ARBA00029447"/>
    </source>
</evidence>
<proteinExistence type="inferred from homology"/>
<accession>A0A1H1ESV2</accession>
<feature type="compositionally biased region" description="Polar residues" evidence="4">
    <location>
        <begin position="1"/>
        <end position="11"/>
    </location>
</feature>
<dbReference type="PROSITE" id="PS50112">
    <property type="entry name" value="PAS"/>
    <property type="match status" value="1"/>
</dbReference>
<organism evidence="7 8">
    <name type="scientific">Natronobacterium texcoconense</name>
    <dbReference type="NCBI Taxonomy" id="1095778"/>
    <lineage>
        <taxon>Archaea</taxon>
        <taxon>Methanobacteriati</taxon>
        <taxon>Methanobacteriota</taxon>
        <taxon>Stenosarchaea group</taxon>
        <taxon>Halobacteria</taxon>
        <taxon>Halobacteriales</taxon>
        <taxon>Natrialbaceae</taxon>
        <taxon>Natronobacterium</taxon>
    </lineage>
</organism>
<feature type="compositionally biased region" description="Basic and acidic residues" evidence="4">
    <location>
        <begin position="15"/>
        <end position="26"/>
    </location>
</feature>
<dbReference type="InterPro" id="IPR004090">
    <property type="entry name" value="Chemotax_Me-accpt_rcpt"/>
</dbReference>
<dbReference type="Gene3D" id="1.10.287.950">
    <property type="entry name" value="Methyl-accepting chemotaxis protein"/>
    <property type="match status" value="1"/>
</dbReference>
<dbReference type="GO" id="GO:0016020">
    <property type="term" value="C:membrane"/>
    <property type="evidence" value="ECO:0007669"/>
    <property type="project" value="InterPro"/>
</dbReference>
<dbReference type="PANTHER" id="PTHR32089:SF112">
    <property type="entry name" value="LYSOZYME-LIKE PROTEIN-RELATED"/>
    <property type="match status" value="1"/>
</dbReference>
<feature type="domain" description="Methyl-accepting transducer" evidence="5">
    <location>
        <begin position="9"/>
        <end position="245"/>
    </location>
</feature>
<dbReference type="InterPro" id="IPR004089">
    <property type="entry name" value="MCPsignal_dom"/>
</dbReference>
<protein>
    <submittedName>
        <fullName evidence="7">Methyl-accepting chemotaxis sensory transducer with Pas/Pac sensor</fullName>
    </submittedName>
</protein>
<dbReference type="GO" id="GO:0007165">
    <property type="term" value="P:signal transduction"/>
    <property type="evidence" value="ECO:0007669"/>
    <property type="project" value="UniProtKB-KW"/>
</dbReference>
<dbReference type="GO" id="GO:0004888">
    <property type="term" value="F:transmembrane signaling receptor activity"/>
    <property type="evidence" value="ECO:0007669"/>
    <property type="project" value="InterPro"/>
</dbReference>
<dbReference type="CDD" id="cd00130">
    <property type="entry name" value="PAS"/>
    <property type="match status" value="1"/>
</dbReference>
<dbReference type="GO" id="GO:0006935">
    <property type="term" value="P:chemotaxis"/>
    <property type="evidence" value="ECO:0007669"/>
    <property type="project" value="InterPro"/>
</dbReference>
<sequence length="409" mass="44272">MSSGDAANELNQLVEHTERFRERIEETTDASRTQADYISGLAKDVNDVSATMEEIASSATEIVDMVEEASETAESGLEAGRRASEQTQETVDDVADLVAAMERVSEQMEEIGTVTELIADIADQTNLLALNANIEAAHAGDEGAGFTVVANEVKTLAEETGENADEIRSLIESLESETEAGMEAAERTHSSVLETADDIDTALEAIDEAVSKVEEVMDGATEIADANDVQAGSIEEFAARIEDLGEESDEIRENMSDAATLVDQHSSVVEHASGFLHGFPGLAYRTLNEDGWPVVFATNGIEELAGYTAEQLVEGEIVLGEDVIHEDDQEAVWEAIQDLVDRNGTAYDITYRMVTRRGEVKTVRERGRPIYDDQGELEAFEGYIWNTDESETQVLFGGGETAPASTADD</sequence>
<dbReference type="AlphaFoldDB" id="A0A1H1ESV2"/>
<dbReference type="SUPFAM" id="SSF55785">
    <property type="entry name" value="PYP-like sensor domain (PAS domain)"/>
    <property type="match status" value="1"/>
</dbReference>
<dbReference type="SMART" id="SM00283">
    <property type="entry name" value="MA"/>
    <property type="match status" value="1"/>
</dbReference>
<evidence type="ECO:0000256" key="1">
    <source>
        <dbReference type="ARBA" id="ARBA00023224"/>
    </source>
</evidence>
<dbReference type="Gene3D" id="3.30.450.20">
    <property type="entry name" value="PAS domain"/>
    <property type="match status" value="1"/>
</dbReference>
<name>A0A1H1ESV2_NATTX</name>
<dbReference type="Pfam" id="PF08447">
    <property type="entry name" value="PAS_3"/>
    <property type="match status" value="1"/>
</dbReference>
<dbReference type="NCBIfam" id="TIGR00229">
    <property type="entry name" value="sensory_box"/>
    <property type="match status" value="1"/>
</dbReference>
<dbReference type="PANTHER" id="PTHR32089">
    <property type="entry name" value="METHYL-ACCEPTING CHEMOTAXIS PROTEIN MCPB"/>
    <property type="match status" value="1"/>
</dbReference>
<dbReference type="EMBL" id="FNLC01000002">
    <property type="protein sequence ID" value="SDQ91634.1"/>
    <property type="molecule type" value="Genomic_DNA"/>
</dbReference>
<evidence type="ECO:0000313" key="7">
    <source>
        <dbReference type="EMBL" id="SDQ91634.1"/>
    </source>
</evidence>
<dbReference type="Proteomes" id="UP000198848">
    <property type="component" value="Unassembled WGS sequence"/>
</dbReference>
<dbReference type="PRINTS" id="PR00260">
    <property type="entry name" value="CHEMTRNSDUCR"/>
</dbReference>
<dbReference type="RefSeq" id="WP_090380219.1">
    <property type="nucleotide sequence ID" value="NZ_FNLC01000002.1"/>
</dbReference>
<evidence type="ECO:0000256" key="3">
    <source>
        <dbReference type="PROSITE-ProRule" id="PRU00284"/>
    </source>
</evidence>
<evidence type="ECO:0000259" key="6">
    <source>
        <dbReference type="PROSITE" id="PS50112"/>
    </source>
</evidence>
<dbReference type="InterPro" id="IPR000014">
    <property type="entry name" value="PAS"/>
</dbReference>